<keyword evidence="4" id="KW-1185">Reference proteome</keyword>
<evidence type="ECO:0000259" key="2">
    <source>
        <dbReference type="PROSITE" id="PS51819"/>
    </source>
</evidence>
<evidence type="ECO:0000313" key="4">
    <source>
        <dbReference type="Proteomes" id="UP001382904"/>
    </source>
</evidence>
<evidence type="ECO:0000313" key="3">
    <source>
        <dbReference type="EMBL" id="MEJ8642004.1"/>
    </source>
</evidence>
<gene>
    <name evidence="3" type="ORF">WKI68_12085</name>
</gene>
<dbReference type="InterPro" id="IPR037523">
    <property type="entry name" value="VOC_core"/>
</dbReference>
<keyword evidence="1" id="KW-0479">Metal-binding</keyword>
<feature type="domain" description="VOC" evidence="2">
    <location>
        <begin position="41"/>
        <end position="183"/>
    </location>
</feature>
<sequence>MELRQVAGTLPYEADTEARIYRPDARPDALPDGRGIPGFLGVGHVGYTVPDLEQAVAYFTGPMGGELVYREQFAADAGFAARQLGVDQPIARDTAVIRLGPVTNLELSQYTAADQRTELPRNSDVGGHHLAFFVDDVESAAAWLRDVPGTEVLGEPQLIEDGGPIHGDRWVYFRGPWASSSRC</sequence>
<dbReference type="InterPro" id="IPR029068">
    <property type="entry name" value="Glyas_Bleomycin-R_OHBP_Dase"/>
</dbReference>
<accession>A0ABU8U295</accession>
<dbReference type="InterPro" id="IPR051785">
    <property type="entry name" value="MMCE/EMCE_epimerase"/>
</dbReference>
<evidence type="ECO:0000256" key="1">
    <source>
        <dbReference type="ARBA" id="ARBA00022723"/>
    </source>
</evidence>
<dbReference type="Pfam" id="PF13669">
    <property type="entry name" value="Glyoxalase_4"/>
    <property type="match status" value="1"/>
</dbReference>
<organism evidence="3 4">
    <name type="scientific">Streptomyces caledonius</name>
    <dbReference type="NCBI Taxonomy" id="3134107"/>
    <lineage>
        <taxon>Bacteria</taxon>
        <taxon>Bacillati</taxon>
        <taxon>Actinomycetota</taxon>
        <taxon>Actinomycetes</taxon>
        <taxon>Kitasatosporales</taxon>
        <taxon>Streptomycetaceae</taxon>
        <taxon>Streptomyces</taxon>
    </lineage>
</organism>
<dbReference type="PROSITE" id="PS51819">
    <property type="entry name" value="VOC"/>
    <property type="match status" value="1"/>
</dbReference>
<dbReference type="PANTHER" id="PTHR43048">
    <property type="entry name" value="METHYLMALONYL-COA EPIMERASE"/>
    <property type="match status" value="1"/>
</dbReference>
<comment type="caution">
    <text evidence="3">The sequence shown here is derived from an EMBL/GenBank/DDBJ whole genome shotgun (WGS) entry which is preliminary data.</text>
</comment>
<protein>
    <submittedName>
        <fullName evidence="3">VOC family protein</fullName>
    </submittedName>
</protein>
<name>A0ABU8U295_9ACTN</name>
<dbReference type="EMBL" id="JBBKAM010000002">
    <property type="protein sequence ID" value="MEJ8642004.1"/>
    <property type="molecule type" value="Genomic_DNA"/>
</dbReference>
<dbReference type="Proteomes" id="UP001382904">
    <property type="component" value="Unassembled WGS sequence"/>
</dbReference>
<reference evidence="3 4" key="1">
    <citation type="submission" date="2024-03" db="EMBL/GenBank/DDBJ databases">
        <title>Novel Streptomyces species of biotechnological and ecological value are a feature of Machair soil.</title>
        <authorList>
            <person name="Prole J.R."/>
            <person name="Goodfellow M."/>
            <person name="Allenby N."/>
            <person name="Ward A.C."/>
        </authorList>
    </citation>
    <scope>NUCLEOTIDE SEQUENCE [LARGE SCALE GENOMIC DNA]</scope>
    <source>
        <strain evidence="3 4">MS1.HAVA.3</strain>
    </source>
</reference>
<dbReference type="PANTHER" id="PTHR43048:SF6">
    <property type="entry name" value="BLR8189 PROTEIN"/>
    <property type="match status" value="1"/>
</dbReference>
<proteinExistence type="predicted"/>
<dbReference type="SUPFAM" id="SSF54593">
    <property type="entry name" value="Glyoxalase/Bleomycin resistance protein/Dihydroxybiphenyl dioxygenase"/>
    <property type="match status" value="1"/>
</dbReference>
<dbReference type="Gene3D" id="3.10.180.10">
    <property type="entry name" value="2,3-Dihydroxybiphenyl 1,2-Dioxygenase, domain 1"/>
    <property type="match status" value="1"/>
</dbReference>